<proteinExistence type="predicted"/>
<dbReference type="RefSeq" id="WP_254156559.1">
    <property type="nucleotide sequence ID" value="NZ_CP100355.1"/>
</dbReference>
<protein>
    <submittedName>
        <fullName evidence="1">UPF0058 family protein</fullName>
    </submittedName>
</protein>
<dbReference type="PANTHER" id="PTHR42203:SF2">
    <property type="entry name" value="UPF0058 PROTEIN MJ1205"/>
    <property type="match status" value="1"/>
</dbReference>
<dbReference type="InterPro" id="IPR002753">
    <property type="entry name" value="UPF0058"/>
</dbReference>
<gene>
    <name evidence="1" type="ORF">NGM29_12395</name>
</gene>
<dbReference type="Proteomes" id="UP001056855">
    <property type="component" value="Chromosome"/>
</dbReference>
<dbReference type="Gene3D" id="1.20.1270.110">
    <property type="entry name" value="Uncharacterised protein family UPF0058"/>
    <property type="match status" value="1"/>
</dbReference>
<dbReference type="KEGG" id="sawl:NGM29_12395"/>
<dbReference type="PANTHER" id="PTHR42203">
    <property type="entry name" value="UPF0058 PROTEIN MJ1205"/>
    <property type="match status" value="1"/>
</dbReference>
<reference evidence="1" key="1">
    <citation type="submission" date="2022-06" db="EMBL/GenBank/DDBJ databases">
        <title>Diverse halophilic archaea isolated from saline environments.</title>
        <authorList>
            <person name="Cui H.-L."/>
        </authorList>
    </citation>
    <scope>NUCLEOTIDE SEQUENCE</scope>
    <source>
        <strain evidence="1">WLHS1</strain>
    </source>
</reference>
<accession>A0A9E7N8Z2</accession>
<dbReference type="EMBL" id="CP100355">
    <property type="protein sequence ID" value="UTF52583.1"/>
    <property type="molecule type" value="Genomic_DNA"/>
</dbReference>
<sequence>MRKQELIHLHALAVELRKDVTEHETVPPDAFEEYDRYGIAPTSIHYNKPRHKESLLLLLDGICRTVGRPPTQDLPDGMR</sequence>
<dbReference type="GeneID" id="73290859"/>
<evidence type="ECO:0000313" key="2">
    <source>
        <dbReference type="Proteomes" id="UP001056855"/>
    </source>
</evidence>
<dbReference type="Pfam" id="PF01893">
    <property type="entry name" value="UPF0058"/>
    <property type="match status" value="1"/>
</dbReference>
<keyword evidence="2" id="KW-1185">Reference proteome</keyword>
<dbReference type="SUPFAM" id="SSF140371">
    <property type="entry name" value="Vng1086c-like"/>
    <property type="match status" value="1"/>
</dbReference>
<organism evidence="1 2">
    <name type="scientific">Natronosalvus rutilus</name>
    <dbReference type="NCBI Taxonomy" id="2953753"/>
    <lineage>
        <taxon>Archaea</taxon>
        <taxon>Methanobacteriati</taxon>
        <taxon>Methanobacteriota</taxon>
        <taxon>Stenosarchaea group</taxon>
        <taxon>Halobacteria</taxon>
        <taxon>Halobacteriales</taxon>
        <taxon>Natrialbaceae</taxon>
        <taxon>Natronosalvus</taxon>
    </lineage>
</organism>
<name>A0A9E7N8Z2_9EURY</name>
<evidence type="ECO:0000313" key="1">
    <source>
        <dbReference type="EMBL" id="UTF52583.1"/>
    </source>
</evidence>
<dbReference type="InterPro" id="IPR036519">
    <property type="entry name" value="UPF0058_sf"/>
</dbReference>
<dbReference type="AlphaFoldDB" id="A0A9E7N8Z2"/>